<keyword evidence="2" id="KW-1185">Reference proteome</keyword>
<dbReference type="EMBL" id="CAJHUC010003014">
    <property type="protein sequence ID" value="CAD7705089.1"/>
    <property type="molecule type" value="Genomic_DNA"/>
</dbReference>
<dbReference type="Proteomes" id="UP000708148">
    <property type="component" value="Unassembled WGS sequence"/>
</dbReference>
<protein>
    <submittedName>
        <fullName evidence="1">Uncharacterized protein</fullName>
    </submittedName>
</protein>
<name>A0A8S1JFC8_9CHLO</name>
<reference evidence="1" key="1">
    <citation type="submission" date="2020-12" db="EMBL/GenBank/DDBJ databases">
        <authorList>
            <person name="Iha C."/>
        </authorList>
    </citation>
    <scope>NUCLEOTIDE SEQUENCE</scope>
</reference>
<sequence>MTDKLADPHALACLQRQPPQGSPFFGIPPSVLGYICNMQLPQVMGATHIDQAPSAQASKDDAVESKEGTFAETLTKAEQLKVSTASMPPAQGFQDRFVELHEPSRQKSGGMIFQMRS</sequence>
<accession>A0A8S1JFC8</accession>
<organism evidence="1 2">
    <name type="scientific">Ostreobium quekettii</name>
    <dbReference type="NCBI Taxonomy" id="121088"/>
    <lineage>
        <taxon>Eukaryota</taxon>
        <taxon>Viridiplantae</taxon>
        <taxon>Chlorophyta</taxon>
        <taxon>core chlorophytes</taxon>
        <taxon>Ulvophyceae</taxon>
        <taxon>TCBD clade</taxon>
        <taxon>Bryopsidales</taxon>
        <taxon>Ostreobineae</taxon>
        <taxon>Ostreobiaceae</taxon>
        <taxon>Ostreobium</taxon>
    </lineage>
</organism>
<gene>
    <name evidence="1" type="ORF">OSTQU699_LOCUS10444</name>
</gene>
<proteinExistence type="predicted"/>
<evidence type="ECO:0000313" key="1">
    <source>
        <dbReference type="EMBL" id="CAD7705089.1"/>
    </source>
</evidence>
<evidence type="ECO:0000313" key="2">
    <source>
        <dbReference type="Proteomes" id="UP000708148"/>
    </source>
</evidence>
<comment type="caution">
    <text evidence="1">The sequence shown here is derived from an EMBL/GenBank/DDBJ whole genome shotgun (WGS) entry which is preliminary data.</text>
</comment>
<dbReference type="AlphaFoldDB" id="A0A8S1JFC8"/>